<evidence type="ECO:0000313" key="2">
    <source>
        <dbReference type="Proteomes" id="UP000034954"/>
    </source>
</evidence>
<protein>
    <recommendedName>
        <fullName evidence="3">PD(D/E)XK endonuclease domain-containing protein</fullName>
    </recommendedName>
</protein>
<gene>
    <name evidence="1" type="ORF">BROFUL_01069</name>
</gene>
<name>A0A0M2V0J6_9BACT</name>
<keyword evidence="2" id="KW-1185">Reference proteome</keyword>
<dbReference type="EMBL" id="LAQJ01000121">
    <property type="protein sequence ID" value="KKO20219.1"/>
    <property type="molecule type" value="Genomic_DNA"/>
</dbReference>
<organism evidence="1 2">
    <name type="scientific">Candidatus Brocadia fulgida</name>
    <dbReference type="NCBI Taxonomy" id="380242"/>
    <lineage>
        <taxon>Bacteria</taxon>
        <taxon>Pseudomonadati</taxon>
        <taxon>Planctomycetota</taxon>
        <taxon>Candidatus Brocadiia</taxon>
        <taxon>Candidatus Brocadiales</taxon>
        <taxon>Candidatus Brocadiaceae</taxon>
        <taxon>Candidatus Brocadia</taxon>
    </lineage>
</organism>
<sequence>MSNPKPRKKKRKSGIPTGNAGEYFVMGELLRRGFDAQLADRNTKNYDILVGLPSDKVLKKLQVKTVRSAPWYVKTASYSDDLAAQLTIFVLLGDEKAQKQVRYFITRNNEVARHVHHPQNWKNNGFMPLNAIKEYEDRWEIFAD</sequence>
<dbReference type="AlphaFoldDB" id="A0A0M2V0J6"/>
<dbReference type="Gene3D" id="3.40.1350.10">
    <property type="match status" value="1"/>
</dbReference>
<dbReference type="InterPro" id="IPR011856">
    <property type="entry name" value="tRNA_endonuc-like_dom_sf"/>
</dbReference>
<dbReference type="GO" id="GO:0003676">
    <property type="term" value="F:nucleic acid binding"/>
    <property type="evidence" value="ECO:0007669"/>
    <property type="project" value="InterPro"/>
</dbReference>
<dbReference type="Proteomes" id="UP000034954">
    <property type="component" value="Unassembled WGS sequence"/>
</dbReference>
<reference evidence="1 2" key="1">
    <citation type="journal article" date="2013" name="BMC Microbiol.">
        <title>Identification of the type II cytochrome c maturation pathway in anammox bacteria by comparative genomics.</title>
        <authorList>
            <person name="Ferousi C."/>
            <person name="Speth D.R."/>
            <person name="Reimann J."/>
            <person name="Op den Camp H.J."/>
            <person name="Allen J.W."/>
            <person name="Keltjens J.T."/>
            <person name="Jetten M.S."/>
        </authorList>
    </citation>
    <scope>NUCLEOTIDE SEQUENCE [LARGE SCALE GENOMIC DNA]</scope>
    <source>
        <strain evidence="1">RU1</strain>
    </source>
</reference>
<evidence type="ECO:0008006" key="3">
    <source>
        <dbReference type="Google" id="ProtNLM"/>
    </source>
</evidence>
<comment type="caution">
    <text evidence="1">The sequence shown here is derived from an EMBL/GenBank/DDBJ whole genome shotgun (WGS) entry which is preliminary data.</text>
</comment>
<evidence type="ECO:0000313" key="1">
    <source>
        <dbReference type="EMBL" id="KKO20219.1"/>
    </source>
</evidence>
<accession>A0A0M2V0J6</accession>
<dbReference type="PATRIC" id="fig|380242.3.peg.1334"/>
<proteinExistence type="predicted"/>